<dbReference type="Pfam" id="PF00191">
    <property type="entry name" value="Annexin"/>
    <property type="match status" value="4"/>
</dbReference>
<dbReference type="Gene3D" id="1.10.220.10">
    <property type="entry name" value="Annexin"/>
    <property type="match status" value="4"/>
</dbReference>
<dbReference type="SMART" id="SM00335">
    <property type="entry name" value="ANX"/>
    <property type="match status" value="4"/>
</dbReference>
<dbReference type="GO" id="GO:0005509">
    <property type="term" value="F:calcium ion binding"/>
    <property type="evidence" value="ECO:0007669"/>
    <property type="project" value="InterPro"/>
</dbReference>
<evidence type="ECO:0000256" key="3">
    <source>
        <dbReference type="ARBA" id="ARBA00022837"/>
    </source>
</evidence>
<dbReference type="GO" id="GO:0005886">
    <property type="term" value="C:plasma membrane"/>
    <property type="evidence" value="ECO:0007669"/>
    <property type="project" value="TreeGrafter"/>
</dbReference>
<dbReference type="Proteomes" id="UP000620104">
    <property type="component" value="Unassembled WGS sequence"/>
</dbReference>
<accession>A0A8H3YEE5</accession>
<dbReference type="PRINTS" id="PR00196">
    <property type="entry name" value="ANNEXIN"/>
</dbReference>
<comment type="similarity">
    <text evidence="1 6">Belongs to the annexin family.</text>
</comment>
<dbReference type="AlphaFoldDB" id="A0A8H3YEE5"/>
<dbReference type="PROSITE" id="PS51897">
    <property type="entry name" value="ANNEXIN_2"/>
    <property type="match status" value="4"/>
</dbReference>
<feature type="region of interest" description="Disordered" evidence="7">
    <location>
        <begin position="36"/>
        <end position="79"/>
    </location>
</feature>
<keyword evidence="5 6" id="KW-0111">Calcium/phospholipid-binding</keyword>
<organism evidence="8 9">
    <name type="scientific">Naganishia liquefaciens</name>
    <dbReference type="NCBI Taxonomy" id="104408"/>
    <lineage>
        <taxon>Eukaryota</taxon>
        <taxon>Fungi</taxon>
        <taxon>Dikarya</taxon>
        <taxon>Basidiomycota</taxon>
        <taxon>Agaricomycotina</taxon>
        <taxon>Tremellomycetes</taxon>
        <taxon>Filobasidiales</taxon>
        <taxon>Filobasidiaceae</taxon>
        <taxon>Naganishia</taxon>
    </lineage>
</organism>
<keyword evidence="9" id="KW-1185">Reference proteome</keyword>
<sequence length="480" mass="51915">MSYYQQPSGYAPYANPPQQAGYGGAPPVNNYGAPAAQGVYGAPPSQPSYGAHQQPHYGAPPQQAYGAPQAYGAANSQGSYGAPPQAPYGGYNAPPAGAGHASSFYGNSPAPSAALPHGVSAHTTYGQPAAPPMPAYGAPQQSYSFNPNAPVYFLRTTIPPPPPAQPVQAHTIGYNPQPDIEKLRKATKGFGTDEKALIEVLTRVDPWQVDVLSKGFEGASGKSLRRVLEKETSGWLEYGLVLLSLGPLMGDLHLLNRACVGAGTHEDLLNELLLGRTNQEIHLLKEGYQRAYGKDLVSVVRGELSMKTERMFVMALAGTRDENPHVNHAAVQQDCQALHNAGSGRLGTDEITICGILLQRSDAHLTALAQAYQQRYRTPLSKAIQSEFSGHMRDGLYYIARGVETIQAIERDVELLYDAMAGMGTKDERLVYRVVRGHWCRPRWEDVKRAYKAKYGKSLSSAVKGETSGKYERMLVAMCE</sequence>
<dbReference type="PANTHER" id="PTHR10502">
    <property type="entry name" value="ANNEXIN"/>
    <property type="match status" value="1"/>
</dbReference>
<dbReference type="GO" id="GO:0012506">
    <property type="term" value="C:vesicle membrane"/>
    <property type="evidence" value="ECO:0007669"/>
    <property type="project" value="TreeGrafter"/>
</dbReference>
<evidence type="ECO:0000313" key="8">
    <source>
        <dbReference type="EMBL" id="GHJ86183.1"/>
    </source>
</evidence>
<dbReference type="InterPro" id="IPR037104">
    <property type="entry name" value="Annexin_sf"/>
</dbReference>
<evidence type="ECO:0000256" key="1">
    <source>
        <dbReference type="ARBA" id="ARBA00007831"/>
    </source>
</evidence>
<dbReference type="GO" id="GO:0005544">
    <property type="term" value="F:calcium-dependent phospholipid binding"/>
    <property type="evidence" value="ECO:0007669"/>
    <property type="project" value="UniProtKB-KW"/>
</dbReference>
<gene>
    <name evidence="8" type="ORF">NliqN6_2585</name>
</gene>
<evidence type="ECO:0000256" key="5">
    <source>
        <dbReference type="ARBA" id="ARBA00023302"/>
    </source>
</evidence>
<keyword evidence="2 6" id="KW-0677">Repeat</keyword>
<protein>
    <recommendedName>
        <fullName evidence="6">Annexin</fullName>
    </recommendedName>
</protein>
<dbReference type="FunFam" id="1.10.220.10:FF:000002">
    <property type="entry name" value="Annexin"/>
    <property type="match status" value="1"/>
</dbReference>
<name>A0A8H3YEE5_9TREE</name>
<evidence type="ECO:0000256" key="6">
    <source>
        <dbReference type="RuleBase" id="RU003540"/>
    </source>
</evidence>
<comment type="caution">
    <text evidence="8">The sequence shown here is derived from an EMBL/GenBank/DDBJ whole genome shotgun (WGS) entry which is preliminary data.</text>
</comment>
<evidence type="ECO:0000313" key="9">
    <source>
        <dbReference type="Proteomes" id="UP000620104"/>
    </source>
</evidence>
<dbReference type="InterPro" id="IPR018252">
    <property type="entry name" value="Annexin_repeat_CS"/>
</dbReference>
<dbReference type="PROSITE" id="PS00223">
    <property type="entry name" value="ANNEXIN_1"/>
    <property type="match status" value="1"/>
</dbReference>
<keyword evidence="3 6" id="KW-0106">Calcium</keyword>
<evidence type="ECO:0000256" key="7">
    <source>
        <dbReference type="SAM" id="MobiDB-lite"/>
    </source>
</evidence>
<comment type="domain">
    <text evidence="6">A pair of annexin repeats may form one binding site for calcium and phospholipid.</text>
</comment>
<dbReference type="GO" id="GO:0005737">
    <property type="term" value="C:cytoplasm"/>
    <property type="evidence" value="ECO:0007669"/>
    <property type="project" value="TreeGrafter"/>
</dbReference>
<dbReference type="GO" id="GO:0005634">
    <property type="term" value="C:nucleus"/>
    <property type="evidence" value="ECO:0007669"/>
    <property type="project" value="TreeGrafter"/>
</dbReference>
<dbReference type="PANTHER" id="PTHR10502:SF102">
    <property type="entry name" value="ANNEXIN B11"/>
    <property type="match status" value="1"/>
</dbReference>
<proteinExistence type="inferred from homology"/>
<dbReference type="SUPFAM" id="SSF47874">
    <property type="entry name" value="Annexin"/>
    <property type="match status" value="1"/>
</dbReference>
<evidence type="ECO:0000256" key="2">
    <source>
        <dbReference type="ARBA" id="ARBA00022737"/>
    </source>
</evidence>
<keyword evidence="4 6" id="KW-0041">Annexin</keyword>
<feature type="compositionally biased region" description="Low complexity" evidence="7">
    <location>
        <begin position="57"/>
        <end position="79"/>
    </location>
</feature>
<dbReference type="InterPro" id="IPR018502">
    <property type="entry name" value="Annexin_repeat"/>
</dbReference>
<reference evidence="8" key="1">
    <citation type="submission" date="2020-07" db="EMBL/GenBank/DDBJ databases">
        <title>Draft Genome Sequence of a Deep-Sea Yeast, Naganishia (Cryptococcus) liquefaciens strain N6.</title>
        <authorList>
            <person name="Han Y.W."/>
            <person name="Kajitani R."/>
            <person name="Morimoto H."/>
            <person name="Parhat M."/>
            <person name="Tsubouchi H."/>
            <person name="Bakenova O."/>
            <person name="Ogata M."/>
            <person name="Argunhan B."/>
            <person name="Aoki R."/>
            <person name="Kajiwara S."/>
            <person name="Itoh T."/>
            <person name="Iwasaki H."/>
        </authorList>
    </citation>
    <scope>NUCLEOTIDE SEQUENCE</scope>
    <source>
        <strain evidence="8">N6</strain>
    </source>
</reference>
<evidence type="ECO:0000256" key="4">
    <source>
        <dbReference type="ARBA" id="ARBA00023216"/>
    </source>
</evidence>
<dbReference type="EMBL" id="BLZA01000017">
    <property type="protein sequence ID" value="GHJ86183.1"/>
    <property type="molecule type" value="Genomic_DNA"/>
</dbReference>
<dbReference type="InterPro" id="IPR001464">
    <property type="entry name" value="Annexin"/>
</dbReference>
<dbReference type="OrthoDB" id="37886at2759"/>
<dbReference type="GO" id="GO:0001786">
    <property type="term" value="F:phosphatidylserine binding"/>
    <property type="evidence" value="ECO:0007669"/>
    <property type="project" value="TreeGrafter"/>
</dbReference>